<comment type="catalytic activity">
    <reaction evidence="4">
        <text>L-asparagine + H2O = L-aspartate + NH4(+)</text>
        <dbReference type="Rhea" id="RHEA:21016"/>
        <dbReference type="ChEBI" id="CHEBI:15377"/>
        <dbReference type="ChEBI" id="CHEBI:28938"/>
        <dbReference type="ChEBI" id="CHEBI:29991"/>
        <dbReference type="ChEBI" id="CHEBI:58048"/>
        <dbReference type="EC" id="3.5.1.1"/>
    </reaction>
</comment>
<dbReference type="Gene3D" id="3.40.50.1170">
    <property type="entry name" value="L-asparaginase, N-terminal domain"/>
    <property type="match status" value="1"/>
</dbReference>
<dbReference type="PROSITE" id="PS51732">
    <property type="entry name" value="ASN_GLN_ASE_3"/>
    <property type="match status" value="1"/>
</dbReference>
<keyword evidence="11" id="KW-1185">Reference proteome</keyword>
<keyword evidence="3" id="KW-0378">Hydrolase</keyword>
<evidence type="ECO:0000313" key="11">
    <source>
        <dbReference type="Proteomes" id="UP000294508"/>
    </source>
</evidence>
<dbReference type="SUPFAM" id="SSF53774">
    <property type="entry name" value="Glutaminase/Asparaginase"/>
    <property type="match status" value="1"/>
</dbReference>
<evidence type="ECO:0000256" key="5">
    <source>
        <dbReference type="PIRSR" id="PIRSR001220-1"/>
    </source>
</evidence>
<evidence type="ECO:0000259" key="9">
    <source>
        <dbReference type="Pfam" id="PF17763"/>
    </source>
</evidence>
<gene>
    <name evidence="10" type="ORF">EV652_118139</name>
</gene>
<dbReference type="PROSITE" id="PS00917">
    <property type="entry name" value="ASN_GLN_ASE_2"/>
    <property type="match status" value="1"/>
</dbReference>
<dbReference type="InterPro" id="IPR040919">
    <property type="entry name" value="Asparaginase_C"/>
</dbReference>
<dbReference type="InterPro" id="IPR037152">
    <property type="entry name" value="L-asparaginase_N_sf"/>
</dbReference>
<proteinExistence type="inferred from homology"/>
<sequence length="308" mass="30963">MTVQVLTTGGTIASRPAPNGSVSVALSGAELIAAAAPVREILRKHSFAFTLADLLTIAREVMSATAGGDGVVVTHGTDTLEETAYLLDLVGPAAPVVLTGAQRHAGEPDCDGPRNIADALLVAGSPQARGLGPLVVMGGRIHAARPAIKAHTLAPDAFRSFDGGPIGEVRQGQVRIWSTPVRPAGFPLPLQLPRVDIVASYVGAGGNQLAACRAGGAQGIVLEALGAGNPTPAVLAEVRTCIDAGLPVLVTSRCAAGPTTPIYGAGGGADLIRAGAVMAGALPSSKARILLSIALASESLHLINAHLR</sequence>
<dbReference type="GO" id="GO:0004067">
    <property type="term" value="F:asparaginase activity"/>
    <property type="evidence" value="ECO:0007669"/>
    <property type="project" value="UniProtKB-UniRule"/>
</dbReference>
<feature type="active site" description="O-isoaspartyl threonine intermediate" evidence="5">
    <location>
        <position position="11"/>
    </location>
</feature>
<dbReference type="PROSITE" id="PS00144">
    <property type="entry name" value="ASN_GLN_ASE_1"/>
    <property type="match status" value="1"/>
</dbReference>
<protein>
    <recommendedName>
        <fullName evidence="2">asparaginase</fullName>
        <ecNumber evidence="2">3.5.1.1</ecNumber>
    </recommendedName>
</protein>
<evidence type="ECO:0000313" key="10">
    <source>
        <dbReference type="EMBL" id="TCO17311.1"/>
    </source>
</evidence>
<dbReference type="OrthoDB" id="9788068at2"/>
<feature type="domain" description="Asparaginase/glutaminase C-terminal" evidence="9">
    <location>
        <begin position="194"/>
        <end position="298"/>
    </location>
</feature>
<organism evidence="10 11">
    <name type="scientific">Kribbella steppae</name>
    <dbReference type="NCBI Taxonomy" id="2512223"/>
    <lineage>
        <taxon>Bacteria</taxon>
        <taxon>Bacillati</taxon>
        <taxon>Actinomycetota</taxon>
        <taxon>Actinomycetes</taxon>
        <taxon>Propionibacteriales</taxon>
        <taxon>Kribbellaceae</taxon>
        <taxon>Kribbella</taxon>
    </lineage>
</organism>
<dbReference type="Pfam" id="PF00710">
    <property type="entry name" value="Asparaginase"/>
    <property type="match status" value="1"/>
</dbReference>
<dbReference type="InterPro" id="IPR036152">
    <property type="entry name" value="Asp/glu_Ase-like_sf"/>
</dbReference>
<evidence type="ECO:0000256" key="2">
    <source>
        <dbReference type="ARBA" id="ARBA00012920"/>
    </source>
</evidence>
<dbReference type="RefSeq" id="WP_132214857.1">
    <property type="nucleotide sequence ID" value="NZ_SLWN01000018.1"/>
</dbReference>
<dbReference type="InterPro" id="IPR027473">
    <property type="entry name" value="L-asparaginase_C"/>
</dbReference>
<comment type="similarity">
    <text evidence="1">Belongs to the asparaginase 1 family.</text>
</comment>
<dbReference type="CDD" id="cd08964">
    <property type="entry name" value="L-asparaginase_II"/>
    <property type="match status" value="1"/>
</dbReference>
<dbReference type="Pfam" id="PF17763">
    <property type="entry name" value="Asparaginase_C"/>
    <property type="match status" value="1"/>
</dbReference>
<dbReference type="PANTHER" id="PTHR11707">
    <property type="entry name" value="L-ASPARAGINASE"/>
    <property type="match status" value="1"/>
</dbReference>
<accession>A0A4R2H072</accession>
<dbReference type="InterPro" id="IPR004550">
    <property type="entry name" value="AsnASE_II"/>
</dbReference>
<evidence type="ECO:0000256" key="4">
    <source>
        <dbReference type="ARBA" id="ARBA00049366"/>
    </source>
</evidence>
<dbReference type="AlphaFoldDB" id="A0A4R2H072"/>
<dbReference type="Gene3D" id="3.40.50.40">
    <property type="match status" value="1"/>
</dbReference>
<dbReference type="InterPro" id="IPR006034">
    <property type="entry name" value="Asparaginase/glutaminase-like"/>
</dbReference>
<evidence type="ECO:0000256" key="7">
    <source>
        <dbReference type="PROSITE-ProRule" id="PRU10100"/>
    </source>
</evidence>
<feature type="active site" evidence="7">
    <location>
        <position position="77"/>
    </location>
</feature>
<name>A0A4R2H072_9ACTN</name>
<dbReference type="InterPro" id="IPR027475">
    <property type="entry name" value="Asparaginase/glutaminase_AS2"/>
</dbReference>
<dbReference type="PANTHER" id="PTHR11707:SF28">
    <property type="entry name" value="60 KDA LYSOPHOSPHOLIPASE"/>
    <property type="match status" value="1"/>
</dbReference>
<dbReference type="EC" id="3.5.1.1" evidence="2"/>
<evidence type="ECO:0000256" key="3">
    <source>
        <dbReference type="ARBA" id="ARBA00022801"/>
    </source>
</evidence>
<comment type="caution">
    <text evidence="10">The sequence shown here is derived from an EMBL/GenBank/DDBJ whole genome shotgun (WGS) entry which is preliminary data.</text>
</comment>
<evidence type="ECO:0000259" key="8">
    <source>
        <dbReference type="Pfam" id="PF00710"/>
    </source>
</evidence>
<dbReference type="PIRSF" id="PIRSF001220">
    <property type="entry name" value="L-ASNase_gatD"/>
    <property type="match status" value="1"/>
</dbReference>
<evidence type="ECO:0000256" key="6">
    <source>
        <dbReference type="PROSITE-ProRule" id="PRU10099"/>
    </source>
</evidence>
<dbReference type="SMART" id="SM00870">
    <property type="entry name" value="Asparaginase"/>
    <property type="match status" value="1"/>
</dbReference>
<evidence type="ECO:0000256" key="1">
    <source>
        <dbReference type="ARBA" id="ARBA00010518"/>
    </source>
</evidence>
<reference evidence="10 11" key="1">
    <citation type="journal article" date="2015" name="Stand. Genomic Sci.">
        <title>Genomic Encyclopedia of Bacterial and Archaeal Type Strains, Phase III: the genomes of soil and plant-associated and newly described type strains.</title>
        <authorList>
            <person name="Whitman W.B."/>
            <person name="Woyke T."/>
            <person name="Klenk H.P."/>
            <person name="Zhou Y."/>
            <person name="Lilburn T.G."/>
            <person name="Beck B.J."/>
            <person name="De Vos P."/>
            <person name="Vandamme P."/>
            <person name="Eisen J.A."/>
            <person name="Garrity G."/>
            <person name="Hugenholtz P."/>
            <person name="Kyrpides N.C."/>
        </authorList>
    </citation>
    <scope>NUCLEOTIDE SEQUENCE [LARGE SCALE GENOMIC DNA]</scope>
    <source>
        <strain evidence="10 11">VKM Ac-2572</strain>
    </source>
</reference>
<dbReference type="EMBL" id="SLWN01000018">
    <property type="protein sequence ID" value="TCO17311.1"/>
    <property type="molecule type" value="Genomic_DNA"/>
</dbReference>
<dbReference type="Proteomes" id="UP000294508">
    <property type="component" value="Unassembled WGS sequence"/>
</dbReference>
<feature type="active site" evidence="6">
    <location>
        <position position="11"/>
    </location>
</feature>
<feature type="domain" description="L-asparaginase N-terminal" evidence="8">
    <location>
        <begin position="3"/>
        <end position="180"/>
    </location>
</feature>
<dbReference type="SFLD" id="SFLDS00057">
    <property type="entry name" value="Glutaminase/Asparaginase"/>
    <property type="match status" value="1"/>
</dbReference>
<dbReference type="GO" id="GO:0006528">
    <property type="term" value="P:asparagine metabolic process"/>
    <property type="evidence" value="ECO:0007669"/>
    <property type="project" value="InterPro"/>
</dbReference>
<dbReference type="PIRSF" id="PIRSF500176">
    <property type="entry name" value="L_ASNase"/>
    <property type="match status" value="1"/>
</dbReference>
<dbReference type="InterPro" id="IPR027474">
    <property type="entry name" value="L-asparaginase_N"/>
</dbReference>
<dbReference type="InterPro" id="IPR020827">
    <property type="entry name" value="Asparaginase/glutaminase_AS1"/>
</dbReference>
<dbReference type="PRINTS" id="PR00139">
    <property type="entry name" value="ASNGLNASE"/>
</dbReference>